<proteinExistence type="predicted"/>
<dbReference type="PATRIC" id="fig|1453496.5.peg.2501"/>
<keyword evidence="2" id="KW-1185">Reference proteome</keyword>
<dbReference type="HOGENOM" id="CLU_2355789_0_0_6"/>
<reference evidence="1 2" key="1">
    <citation type="journal article" date="2014" name="Gut Pathog.">
        <title>Gene clusters of Hafnia alvei strain FB1 important in survival and pathogenesis: a draft genome perspective.</title>
        <authorList>
            <person name="Tan J.Y."/>
            <person name="Yin W.F."/>
            <person name="Chan K.G."/>
        </authorList>
    </citation>
    <scope>NUCLEOTIDE SEQUENCE [LARGE SCALE GENOMIC DNA]</scope>
    <source>
        <strain evidence="1 2">FB1</strain>
    </source>
</reference>
<gene>
    <name evidence="1" type="ORF">AT03_12310</name>
</gene>
<dbReference type="AlphaFoldDB" id="A0A097R2Z2"/>
<dbReference type="EMBL" id="CP009706">
    <property type="protein sequence ID" value="AIU73090.1"/>
    <property type="molecule type" value="Genomic_DNA"/>
</dbReference>
<evidence type="ECO:0000313" key="1">
    <source>
        <dbReference type="EMBL" id="AIU73090.1"/>
    </source>
</evidence>
<name>A0A097R2Z2_HAFAL</name>
<dbReference type="KEGG" id="hav:AT03_12310"/>
<evidence type="ECO:0000313" key="2">
    <source>
        <dbReference type="Proteomes" id="UP000029986"/>
    </source>
</evidence>
<dbReference type="Proteomes" id="UP000029986">
    <property type="component" value="Chromosome"/>
</dbReference>
<sequence>MNAVHTASKMTTSPVIVLIKNRINFPATILLKCTLHILARQVQPIFNNHHFSQNVIAIFPAKTLFIVRRRDRKTQVFLGANDHQIDEILCRLRLKL</sequence>
<accession>A0A097R2Z2</accession>
<protein>
    <submittedName>
        <fullName evidence="1">Uncharacterized protein</fullName>
    </submittedName>
</protein>
<organism evidence="1 2">
    <name type="scientific">Hafnia alvei FB1</name>
    <dbReference type="NCBI Taxonomy" id="1453496"/>
    <lineage>
        <taxon>Bacteria</taxon>
        <taxon>Pseudomonadati</taxon>
        <taxon>Pseudomonadota</taxon>
        <taxon>Gammaproteobacteria</taxon>
        <taxon>Enterobacterales</taxon>
        <taxon>Hafniaceae</taxon>
        <taxon>Hafnia</taxon>
    </lineage>
</organism>